<evidence type="ECO:0000256" key="3">
    <source>
        <dbReference type="ARBA" id="ARBA00023163"/>
    </source>
</evidence>
<dbReference type="PANTHER" id="PTHR43537:SF5">
    <property type="entry name" value="UXU OPERON TRANSCRIPTIONAL REGULATOR"/>
    <property type="match status" value="1"/>
</dbReference>
<dbReference type="PROSITE" id="PS50949">
    <property type="entry name" value="HTH_GNTR"/>
    <property type="match status" value="1"/>
</dbReference>
<evidence type="ECO:0000256" key="4">
    <source>
        <dbReference type="SAM" id="MobiDB-lite"/>
    </source>
</evidence>
<dbReference type="Gene3D" id="1.10.10.10">
    <property type="entry name" value="Winged helix-like DNA-binding domain superfamily/Winged helix DNA-binding domain"/>
    <property type="match status" value="1"/>
</dbReference>
<gene>
    <name evidence="6" type="ORF">ATC03_02885</name>
</gene>
<dbReference type="SMART" id="SM00345">
    <property type="entry name" value="HTH_GNTR"/>
    <property type="match status" value="1"/>
</dbReference>
<dbReference type="Proteomes" id="UP000078437">
    <property type="component" value="Chromosome"/>
</dbReference>
<dbReference type="Pfam" id="PF00392">
    <property type="entry name" value="GntR"/>
    <property type="match status" value="1"/>
</dbReference>
<feature type="region of interest" description="Disordered" evidence="4">
    <location>
        <begin position="1"/>
        <end position="21"/>
    </location>
</feature>
<evidence type="ECO:0000313" key="6">
    <source>
        <dbReference type="EMBL" id="ANJ25850.1"/>
    </source>
</evidence>
<dbReference type="GO" id="GO:0003677">
    <property type="term" value="F:DNA binding"/>
    <property type="evidence" value="ECO:0007669"/>
    <property type="project" value="UniProtKB-KW"/>
</dbReference>
<dbReference type="KEGG" id="agy:ATC03_02885"/>
<feature type="domain" description="HTH gntR-type" evidence="5">
    <location>
        <begin position="36"/>
        <end position="106"/>
    </location>
</feature>
<dbReference type="Gene3D" id="1.20.120.530">
    <property type="entry name" value="GntR ligand-binding domain-like"/>
    <property type="match status" value="1"/>
</dbReference>
<dbReference type="InterPro" id="IPR008920">
    <property type="entry name" value="TF_FadR/GntR_C"/>
</dbReference>
<organism evidence="6 7">
    <name type="scientific">Agromyces aureus</name>
    <dbReference type="NCBI Taxonomy" id="453304"/>
    <lineage>
        <taxon>Bacteria</taxon>
        <taxon>Bacillati</taxon>
        <taxon>Actinomycetota</taxon>
        <taxon>Actinomycetes</taxon>
        <taxon>Micrococcales</taxon>
        <taxon>Microbacteriaceae</taxon>
        <taxon>Agromyces</taxon>
    </lineage>
</organism>
<dbReference type="InterPro" id="IPR036388">
    <property type="entry name" value="WH-like_DNA-bd_sf"/>
</dbReference>
<name>A0A191WC62_9MICO</name>
<dbReference type="PANTHER" id="PTHR43537">
    <property type="entry name" value="TRANSCRIPTIONAL REGULATOR, GNTR FAMILY"/>
    <property type="match status" value="1"/>
</dbReference>
<evidence type="ECO:0000256" key="2">
    <source>
        <dbReference type="ARBA" id="ARBA00023125"/>
    </source>
</evidence>
<keyword evidence="7" id="KW-1185">Reference proteome</keyword>
<dbReference type="SUPFAM" id="SSF46785">
    <property type="entry name" value="Winged helix' DNA-binding domain"/>
    <property type="match status" value="1"/>
</dbReference>
<protein>
    <submittedName>
        <fullName evidence="6">GntR family transcriptional regulator</fullName>
    </submittedName>
</protein>
<keyword evidence="1" id="KW-0805">Transcription regulation</keyword>
<proteinExistence type="predicted"/>
<dbReference type="PRINTS" id="PR00035">
    <property type="entry name" value="HTHGNTR"/>
</dbReference>
<dbReference type="GO" id="GO:0003700">
    <property type="term" value="F:DNA-binding transcription factor activity"/>
    <property type="evidence" value="ECO:0007669"/>
    <property type="project" value="InterPro"/>
</dbReference>
<accession>A0A191WC62</accession>
<dbReference type="AlphaFoldDB" id="A0A191WC62"/>
<keyword evidence="3" id="KW-0804">Transcription</keyword>
<dbReference type="InterPro" id="IPR036390">
    <property type="entry name" value="WH_DNA-bd_sf"/>
</dbReference>
<evidence type="ECO:0000259" key="5">
    <source>
        <dbReference type="PROSITE" id="PS50949"/>
    </source>
</evidence>
<reference evidence="7" key="2">
    <citation type="submission" date="2016-01" db="EMBL/GenBank/DDBJ databases">
        <title>Complete genome sequence of Agromyces aureus AR33T and comparison with related organisms.</title>
        <authorList>
            <person name="Corretto E."/>
            <person name="Antonielli L."/>
            <person name="Sessitsch A."/>
            <person name="Brader G."/>
        </authorList>
    </citation>
    <scope>NUCLEOTIDE SEQUENCE [LARGE SCALE GENOMIC DNA]</scope>
    <source>
        <strain evidence="7">AR33</strain>
    </source>
</reference>
<feature type="compositionally biased region" description="Basic residues" evidence="4">
    <location>
        <begin position="1"/>
        <end position="13"/>
    </location>
</feature>
<evidence type="ECO:0000313" key="7">
    <source>
        <dbReference type="Proteomes" id="UP000078437"/>
    </source>
</evidence>
<evidence type="ECO:0000256" key="1">
    <source>
        <dbReference type="ARBA" id="ARBA00023015"/>
    </source>
</evidence>
<dbReference type="InterPro" id="IPR000524">
    <property type="entry name" value="Tscrpt_reg_HTH_GntR"/>
</dbReference>
<dbReference type="SUPFAM" id="SSF48008">
    <property type="entry name" value="GntR ligand-binding domain-like"/>
    <property type="match status" value="1"/>
</dbReference>
<dbReference type="EMBL" id="CP013979">
    <property type="protein sequence ID" value="ANJ25850.1"/>
    <property type="molecule type" value="Genomic_DNA"/>
</dbReference>
<sequence>MARRHPRPHRSTSLKRMESRVGPGAREAVFAQLADAGRAEQVAQRLTDGIVLGVLNPAERLPSEPELARRFGVALITVREGLGILREAGLVETRRGRDGGSFVVADDADHRTILTARLRALAQVELSDMAVYFGAILAGIAERAAERASDADAERLGAWLDASDFTTAAGARTNQGGFFLELAVLSQSARLVREQIRLQAEFGPLLLLGFDDEGERADAAAADRRIVAGVAAHRPSEARTAAGELVTALAGRLLAAKARVERGGGIDED</sequence>
<keyword evidence="2" id="KW-0238">DNA-binding</keyword>
<dbReference type="CDD" id="cd07377">
    <property type="entry name" value="WHTH_GntR"/>
    <property type="match status" value="1"/>
</dbReference>
<reference evidence="6 7" key="1">
    <citation type="journal article" date="2016" name="Int. J. Syst. Evol. Microbiol.">
        <title>Agromyces aureus sp. nov., isolated from the rhizosphere of Salix caprea L. grown in a heavy-metal-contaminated soil.</title>
        <authorList>
            <person name="Corretto E."/>
            <person name="Antonielli L."/>
            <person name="Sessitsch A."/>
            <person name="Compant S."/>
            <person name="Gorfer M."/>
            <person name="Kuffner M."/>
            <person name="Brader G."/>
        </authorList>
    </citation>
    <scope>NUCLEOTIDE SEQUENCE [LARGE SCALE GENOMIC DNA]</scope>
    <source>
        <strain evidence="6 7">AR33</strain>
    </source>
</reference>
<dbReference type="STRING" id="453304.ATC03_02885"/>